<evidence type="ECO:0000313" key="1">
    <source>
        <dbReference type="EMBL" id="JAC70281.1"/>
    </source>
</evidence>
<dbReference type="AlphaFoldDB" id="A0A061RIE7"/>
<protein>
    <submittedName>
        <fullName evidence="1">Uncharacterized protein</fullName>
    </submittedName>
</protein>
<reference evidence="1" key="1">
    <citation type="submission" date="2014-05" db="EMBL/GenBank/DDBJ databases">
        <title>The transcriptome of the halophilic microalga Tetraselmis sp. GSL018 isolated from the Great Salt Lake, Utah.</title>
        <authorList>
            <person name="Jinkerson R.E."/>
            <person name="D'Adamo S."/>
            <person name="Posewitz M.C."/>
        </authorList>
    </citation>
    <scope>NUCLEOTIDE SEQUENCE</scope>
    <source>
        <strain evidence="1">GSL018</strain>
    </source>
</reference>
<name>A0A061RIE7_9CHLO</name>
<dbReference type="EMBL" id="GBEZ01015922">
    <property type="protein sequence ID" value="JAC70281.1"/>
    <property type="molecule type" value="Transcribed_RNA"/>
</dbReference>
<gene>
    <name evidence="1" type="ORF">TSPGSL018_4508</name>
</gene>
<proteinExistence type="predicted"/>
<feature type="non-terminal residue" evidence="1">
    <location>
        <position position="229"/>
    </location>
</feature>
<sequence>MKAKEPRTCSETFHSKECETLQPSDGNTSTLLALPEAVLVEKILTSVDGRTLCRFCTVRKGLSTLTERAAELSLQQQELTLPRLFRRKSSRETLAVLQCVCGLHAVGNDSFHISQDSNETHVTLTAPGPKLLLSDKDTTAQPYLRWRVSIEGNAAIEFGVVPLLLLEDEVQKLSSVPCGLSTDKKRVCPLDPTSAWDLAQAALHDARQLPGNPEVRARGLAAACVQGSR</sequence>
<accession>A0A061RIE7</accession>
<organism evidence="1">
    <name type="scientific">Tetraselmis sp. GSL018</name>
    <dbReference type="NCBI Taxonomy" id="582737"/>
    <lineage>
        <taxon>Eukaryota</taxon>
        <taxon>Viridiplantae</taxon>
        <taxon>Chlorophyta</taxon>
        <taxon>core chlorophytes</taxon>
        <taxon>Chlorodendrophyceae</taxon>
        <taxon>Chlorodendrales</taxon>
        <taxon>Chlorodendraceae</taxon>
        <taxon>Tetraselmis</taxon>
    </lineage>
</organism>